<reference evidence="2" key="1">
    <citation type="submission" date="2022-06" db="EMBL/GenBank/DDBJ databases">
        <authorList>
            <person name="Berger JAMES D."/>
            <person name="Berger JAMES D."/>
        </authorList>
    </citation>
    <scope>NUCLEOTIDE SEQUENCE [LARGE SCALE GENOMIC DNA]</scope>
</reference>
<evidence type="ECO:0000313" key="3">
    <source>
        <dbReference type="WBParaSite" id="TREG1_122620.1"/>
    </source>
</evidence>
<accession>A0AA85J1J8</accession>
<keyword evidence="1" id="KW-0812">Transmembrane</keyword>
<organism evidence="2 3">
    <name type="scientific">Trichobilharzia regenti</name>
    <name type="common">Nasal bird schistosome</name>
    <dbReference type="NCBI Taxonomy" id="157069"/>
    <lineage>
        <taxon>Eukaryota</taxon>
        <taxon>Metazoa</taxon>
        <taxon>Spiralia</taxon>
        <taxon>Lophotrochozoa</taxon>
        <taxon>Platyhelminthes</taxon>
        <taxon>Trematoda</taxon>
        <taxon>Digenea</taxon>
        <taxon>Strigeidida</taxon>
        <taxon>Schistosomatoidea</taxon>
        <taxon>Schistosomatidae</taxon>
        <taxon>Trichobilharzia</taxon>
    </lineage>
</organism>
<dbReference type="Proteomes" id="UP000050795">
    <property type="component" value="Unassembled WGS sequence"/>
</dbReference>
<dbReference type="AlphaFoldDB" id="A0AA85J1J8"/>
<evidence type="ECO:0000256" key="1">
    <source>
        <dbReference type="SAM" id="Phobius"/>
    </source>
</evidence>
<evidence type="ECO:0000313" key="2">
    <source>
        <dbReference type="Proteomes" id="UP000050795"/>
    </source>
</evidence>
<feature type="transmembrane region" description="Helical" evidence="1">
    <location>
        <begin position="89"/>
        <end position="110"/>
    </location>
</feature>
<reference evidence="3" key="2">
    <citation type="submission" date="2023-11" db="UniProtKB">
        <authorList>
            <consortium name="WormBaseParasite"/>
        </authorList>
    </citation>
    <scope>IDENTIFICATION</scope>
</reference>
<keyword evidence="2" id="KW-1185">Reference proteome</keyword>
<keyword evidence="1" id="KW-1133">Transmembrane helix</keyword>
<proteinExistence type="predicted"/>
<sequence>MNNRVSIALLIILLCGICLYVALMLVEKLRSRFPVNYVTLVLVVVLLFVGAGYLYNGPVHLDISVGVTIVVSVIIIFTCWNLNNLTTKGFIVFTSVAATLAVVGFVLLILRATLNMPVFGILAGVFLGSAATFILFA</sequence>
<feature type="transmembrane region" description="Helical" evidence="1">
    <location>
        <begin position="61"/>
        <end position="82"/>
    </location>
</feature>
<name>A0AA85J1J8_TRIRE</name>
<feature type="transmembrane region" description="Helical" evidence="1">
    <location>
        <begin position="37"/>
        <end position="55"/>
    </location>
</feature>
<dbReference type="WBParaSite" id="TREG1_122620.1">
    <property type="protein sequence ID" value="TREG1_122620.1"/>
    <property type="gene ID" value="TREG1_122620"/>
</dbReference>
<feature type="transmembrane region" description="Helical" evidence="1">
    <location>
        <begin position="6"/>
        <end position="25"/>
    </location>
</feature>
<protein>
    <submittedName>
        <fullName evidence="3">Uncharacterized protein</fullName>
    </submittedName>
</protein>
<feature type="transmembrane region" description="Helical" evidence="1">
    <location>
        <begin position="116"/>
        <end position="136"/>
    </location>
</feature>
<keyword evidence="1" id="KW-0472">Membrane</keyword>